<organism evidence="12 13">
    <name type="scientific">Chryseobacterium hagamense</name>
    <dbReference type="NCBI Taxonomy" id="395935"/>
    <lineage>
        <taxon>Bacteria</taxon>
        <taxon>Pseudomonadati</taxon>
        <taxon>Bacteroidota</taxon>
        <taxon>Flavobacteriia</taxon>
        <taxon>Flavobacteriales</taxon>
        <taxon>Weeksellaceae</taxon>
        <taxon>Chryseobacterium group</taxon>
        <taxon>Chryseobacterium</taxon>
    </lineage>
</organism>
<evidence type="ECO:0000256" key="2">
    <source>
        <dbReference type="ARBA" id="ARBA00016337"/>
    </source>
</evidence>
<dbReference type="GO" id="GO:0016740">
    <property type="term" value="F:transferase activity"/>
    <property type="evidence" value="ECO:0007669"/>
    <property type="project" value="UniProtKB-UniRule"/>
</dbReference>
<dbReference type="GO" id="GO:0046872">
    <property type="term" value="F:metal ion binding"/>
    <property type="evidence" value="ECO:0007669"/>
    <property type="project" value="UniProtKB-UniRule"/>
</dbReference>
<keyword evidence="5 10" id="KW-0479">Metal-binding</keyword>
<feature type="binding site" evidence="11">
    <location>
        <position position="268"/>
    </location>
    <ligand>
        <name>Mg(2+)</name>
        <dbReference type="ChEBI" id="CHEBI:18420"/>
    </ligand>
</feature>
<reference evidence="12 13" key="1">
    <citation type="submission" date="2019-07" db="EMBL/GenBank/DDBJ databases">
        <title>Whole genome shotgun sequence of Chryseobacterium hagamense NBRC 105253.</title>
        <authorList>
            <person name="Hosoyama A."/>
            <person name="Uohara A."/>
            <person name="Ohji S."/>
            <person name="Ichikawa N."/>
        </authorList>
    </citation>
    <scope>NUCLEOTIDE SEQUENCE [LARGE SCALE GENOMIC DNA]</scope>
    <source>
        <strain evidence="12 13">NBRC 105253</strain>
    </source>
</reference>
<evidence type="ECO:0000256" key="11">
    <source>
        <dbReference type="PIRSR" id="PIRSR006268-2"/>
    </source>
</evidence>
<protein>
    <recommendedName>
        <fullName evidence="2 10">FAD:protein FMN transferase</fullName>
        <ecNumber evidence="1 10">2.7.1.180</ecNumber>
    </recommendedName>
    <alternativeName>
        <fullName evidence="8 10">Flavin transferase</fullName>
    </alternativeName>
</protein>
<dbReference type="PIRSF" id="PIRSF006268">
    <property type="entry name" value="ApbE"/>
    <property type="match status" value="1"/>
</dbReference>
<comment type="caution">
    <text evidence="12">The sequence shown here is derived from an EMBL/GenBank/DDBJ whole genome shotgun (WGS) entry which is preliminary data.</text>
</comment>
<gene>
    <name evidence="12" type="primary">apbE</name>
    <name evidence="12" type="ORF">CHA01nite_33400</name>
</gene>
<accession>A0A511YQY0</accession>
<dbReference type="Gene3D" id="3.10.520.10">
    <property type="entry name" value="ApbE-like domains"/>
    <property type="match status" value="1"/>
</dbReference>
<dbReference type="SUPFAM" id="SSF143631">
    <property type="entry name" value="ApbE-like"/>
    <property type="match status" value="1"/>
</dbReference>
<keyword evidence="7 10" id="KW-0460">Magnesium</keyword>
<keyword evidence="6 10" id="KW-0274">FAD</keyword>
<dbReference type="InterPro" id="IPR003374">
    <property type="entry name" value="ApbE-like_sf"/>
</dbReference>
<dbReference type="InterPro" id="IPR024932">
    <property type="entry name" value="ApbE"/>
</dbReference>
<evidence type="ECO:0000256" key="1">
    <source>
        <dbReference type="ARBA" id="ARBA00011955"/>
    </source>
</evidence>
<keyword evidence="13" id="KW-1185">Reference proteome</keyword>
<dbReference type="PANTHER" id="PTHR30040">
    <property type="entry name" value="THIAMINE BIOSYNTHESIS LIPOPROTEIN APBE"/>
    <property type="match status" value="1"/>
</dbReference>
<comment type="catalytic activity">
    <reaction evidence="9 10">
        <text>L-threonyl-[protein] + FAD = FMN-L-threonyl-[protein] + AMP + H(+)</text>
        <dbReference type="Rhea" id="RHEA:36847"/>
        <dbReference type="Rhea" id="RHEA-COMP:11060"/>
        <dbReference type="Rhea" id="RHEA-COMP:11061"/>
        <dbReference type="ChEBI" id="CHEBI:15378"/>
        <dbReference type="ChEBI" id="CHEBI:30013"/>
        <dbReference type="ChEBI" id="CHEBI:57692"/>
        <dbReference type="ChEBI" id="CHEBI:74257"/>
        <dbReference type="ChEBI" id="CHEBI:456215"/>
        <dbReference type="EC" id="2.7.1.180"/>
    </reaction>
</comment>
<comment type="similarity">
    <text evidence="10">Belongs to the ApbE family.</text>
</comment>
<evidence type="ECO:0000256" key="7">
    <source>
        <dbReference type="ARBA" id="ARBA00022842"/>
    </source>
</evidence>
<keyword evidence="4 10" id="KW-0808">Transferase</keyword>
<dbReference type="EMBL" id="BJYJ01000027">
    <property type="protein sequence ID" value="GEN77600.1"/>
    <property type="molecule type" value="Genomic_DNA"/>
</dbReference>
<evidence type="ECO:0000313" key="13">
    <source>
        <dbReference type="Proteomes" id="UP000321863"/>
    </source>
</evidence>
<proteinExistence type="inferred from homology"/>
<feature type="binding site" evidence="11">
    <location>
        <position position="152"/>
    </location>
    <ligand>
        <name>Mg(2+)</name>
        <dbReference type="ChEBI" id="CHEBI:18420"/>
    </ligand>
</feature>
<evidence type="ECO:0000256" key="6">
    <source>
        <dbReference type="ARBA" id="ARBA00022827"/>
    </source>
</evidence>
<keyword evidence="3 10" id="KW-0285">Flavoprotein</keyword>
<evidence type="ECO:0000256" key="4">
    <source>
        <dbReference type="ARBA" id="ARBA00022679"/>
    </source>
</evidence>
<evidence type="ECO:0000256" key="9">
    <source>
        <dbReference type="ARBA" id="ARBA00048540"/>
    </source>
</evidence>
<dbReference type="PANTHER" id="PTHR30040:SF2">
    <property type="entry name" value="FAD:PROTEIN FMN TRANSFERASE"/>
    <property type="match status" value="1"/>
</dbReference>
<dbReference type="EC" id="2.7.1.180" evidence="1 10"/>
<evidence type="ECO:0000256" key="5">
    <source>
        <dbReference type="ARBA" id="ARBA00022723"/>
    </source>
</evidence>
<dbReference type="Pfam" id="PF02424">
    <property type="entry name" value="ApbE"/>
    <property type="match status" value="1"/>
</dbReference>
<evidence type="ECO:0000256" key="10">
    <source>
        <dbReference type="PIRNR" id="PIRNR006268"/>
    </source>
</evidence>
<name>A0A511YQY0_9FLAO</name>
<evidence type="ECO:0000256" key="8">
    <source>
        <dbReference type="ARBA" id="ARBA00031306"/>
    </source>
</evidence>
<dbReference type="AlphaFoldDB" id="A0A511YQY0"/>
<comment type="cofactor">
    <cofactor evidence="11">
        <name>Mg(2+)</name>
        <dbReference type="ChEBI" id="CHEBI:18420"/>
    </cofactor>
    <cofactor evidence="11">
        <name>Mn(2+)</name>
        <dbReference type="ChEBI" id="CHEBI:29035"/>
    </cofactor>
    <text evidence="11">Magnesium. Can also use manganese.</text>
</comment>
<dbReference type="RefSeq" id="WP_146943530.1">
    <property type="nucleotide sequence ID" value="NZ_BJYJ01000027.1"/>
</dbReference>
<sequence length="308" mass="34560">MLKEFKRPQKLMGNAFEITVVNDDENAANDHIDAAIDEIRRIEKLLTTYNEESQTNLINRYAGIRPVKVDWEIFGLIERSLRISRITDGYFDISYGGIDKSFWNFDREMTVLPNPEQIRDHLKLVNYQNIILNRDRQTVFLTDKGMRIGFGGIGKGYAAEMAKRLLQERGVHSGIVNASGDLTTWGNQSDEKPWTVGIADPDNAGQPFSYMNITDMAVATSGNYEKFVIIDGKKYSHTINPKTGMPVSGIKSVTVFCPNAEIADAMATPVSIMGIGTALDMVNQINHLECIIIDDQDKIYSSQNINLK</sequence>
<evidence type="ECO:0000256" key="3">
    <source>
        <dbReference type="ARBA" id="ARBA00022630"/>
    </source>
</evidence>
<feature type="binding site" evidence="11">
    <location>
        <position position="264"/>
    </location>
    <ligand>
        <name>Mg(2+)</name>
        <dbReference type="ChEBI" id="CHEBI:18420"/>
    </ligand>
</feature>
<dbReference type="OrthoDB" id="9778595at2"/>
<evidence type="ECO:0000313" key="12">
    <source>
        <dbReference type="EMBL" id="GEN77600.1"/>
    </source>
</evidence>
<dbReference type="Proteomes" id="UP000321863">
    <property type="component" value="Unassembled WGS sequence"/>
</dbReference>